<dbReference type="InterPro" id="IPR051490">
    <property type="entry name" value="THEM6_lcsJ_thioesterase"/>
</dbReference>
<evidence type="ECO:0000313" key="1">
    <source>
        <dbReference type="EMBL" id="MBP0437386.1"/>
    </source>
</evidence>
<proteinExistence type="predicted"/>
<accession>A0A8J7R021</accession>
<comment type="caution">
    <text evidence="1">The sequence shown here is derived from an EMBL/GenBank/DDBJ whole genome shotgun (WGS) entry which is preliminary data.</text>
</comment>
<reference evidence="1" key="1">
    <citation type="submission" date="2021-03" db="EMBL/GenBank/DDBJ databases">
        <title>Genome sequencing and assembly of Tianweitania sediminis.</title>
        <authorList>
            <person name="Chhetri G."/>
        </authorList>
    </citation>
    <scope>NUCLEOTIDE SEQUENCE</scope>
    <source>
        <strain evidence="1">Z8</strain>
    </source>
</reference>
<organism evidence="1 2">
    <name type="scientific">Tianweitania sediminis</name>
    <dbReference type="NCBI Taxonomy" id="1502156"/>
    <lineage>
        <taxon>Bacteria</taxon>
        <taxon>Pseudomonadati</taxon>
        <taxon>Pseudomonadota</taxon>
        <taxon>Alphaproteobacteria</taxon>
        <taxon>Hyphomicrobiales</taxon>
        <taxon>Phyllobacteriaceae</taxon>
        <taxon>Tianweitania</taxon>
    </lineage>
</organism>
<dbReference type="PANTHER" id="PTHR12475">
    <property type="match status" value="1"/>
</dbReference>
<dbReference type="InterPro" id="IPR029069">
    <property type="entry name" value="HotDog_dom_sf"/>
</dbReference>
<dbReference type="Pfam" id="PF13279">
    <property type="entry name" value="4HBT_2"/>
    <property type="match status" value="1"/>
</dbReference>
<dbReference type="AlphaFoldDB" id="A0A8J7R021"/>
<keyword evidence="2" id="KW-1185">Reference proteome</keyword>
<dbReference type="CDD" id="cd00586">
    <property type="entry name" value="4HBT"/>
    <property type="match status" value="1"/>
</dbReference>
<name>A0A8J7R021_9HYPH</name>
<protein>
    <submittedName>
        <fullName evidence="1">Thioesterase family protein</fullName>
    </submittedName>
</protein>
<sequence>MYVWARLARTLLSGSRRGAYRMGGESRLRFRCLPSDIDSNLHLNNARYMMLADVGRIDIFNRSGMIKLARAQGWAPMLGGLQSVFVREIKLWTRFELVSTLETWAGTQVIGRHRFVLDGNVTAAIVMTTGGVYDLANRRFVPIQDLVDRLDAEVTPRPPSEAEEIFMSSHAGLRAIAKAEGGKPTLDKEKRAG</sequence>
<dbReference type="RefSeq" id="WP_209333398.1">
    <property type="nucleotide sequence ID" value="NZ_JAGIYY010000001.1"/>
</dbReference>
<evidence type="ECO:0000313" key="2">
    <source>
        <dbReference type="Proteomes" id="UP000666240"/>
    </source>
</evidence>
<dbReference type="EMBL" id="JAGIYY010000001">
    <property type="protein sequence ID" value="MBP0437386.1"/>
    <property type="molecule type" value="Genomic_DNA"/>
</dbReference>
<dbReference type="SUPFAM" id="SSF54637">
    <property type="entry name" value="Thioesterase/thiol ester dehydrase-isomerase"/>
    <property type="match status" value="1"/>
</dbReference>
<gene>
    <name evidence="1" type="ORF">J5Y06_01815</name>
</gene>
<dbReference type="PANTHER" id="PTHR12475:SF4">
    <property type="entry name" value="PROTEIN THEM6"/>
    <property type="match status" value="1"/>
</dbReference>
<dbReference type="Proteomes" id="UP000666240">
    <property type="component" value="Unassembled WGS sequence"/>
</dbReference>
<dbReference type="Gene3D" id="3.10.129.10">
    <property type="entry name" value="Hotdog Thioesterase"/>
    <property type="match status" value="1"/>
</dbReference>